<sequence length="449" mass="48081">MEHFPKSRLNQAQIDKEDRIHTSINDFNEAKQVIAGGVNSPVRAFKSVGGTPIFIQKGQGCYLIDNDGNAYIDFVQSWGPLLFGHSDSEILQAVQESLQNGLSFGAPTRAETQLAKAIIASYDGVDKVRFVSSGTEATMSAIRLARAFSGRDDIIKFDGCYHGHSDSLLVSAGSGCATFGSPSSPGVPSDLSKHTLVARYNDIDSVQKCIEASGQVGAIIIEPIAGNMGLVPAEADFLLSLRKLCSERGIVLIIDEVMSGFRAAFNGVQHFVPIEPDLVCFGKVVGGGMPLAVFGGRAEIMDMLSPQGAVYQAGTLSGNPIATAAGLAMLKKLAKDKGLYERLESLARRFVSGLESSAKAHNIPLQTQVRGSMFGFFFASKPVKNFDDAKCADTAMYARFHQEMLQRGVYLACSQFETGFICAPMSEAIIDEAIQAASESFAFIASERA</sequence>
<dbReference type="PROSITE" id="PS00600">
    <property type="entry name" value="AA_TRANSFER_CLASS_3"/>
    <property type="match status" value="1"/>
</dbReference>
<comment type="caution">
    <text evidence="8">The sequence shown here is derived from an EMBL/GenBank/DDBJ whole genome shotgun (WGS) entry which is preliminary data.</text>
</comment>
<dbReference type="InterPro" id="IPR015422">
    <property type="entry name" value="PyrdxlP-dep_Trfase_small"/>
</dbReference>
<keyword evidence="5 7" id="KW-0413">Isomerase</keyword>
<protein>
    <recommendedName>
        <fullName evidence="7">Glutamate-1-semialdehyde 2,1-aminomutase</fullName>
        <shortName evidence="7">GSA</shortName>
        <ecNumber evidence="7">5.4.3.8</ecNumber>
    </recommendedName>
    <alternativeName>
        <fullName evidence="7">Glutamate-1-semialdehyde aminotransferase</fullName>
        <shortName evidence="7">GSA-AT</shortName>
    </alternativeName>
</protein>
<comment type="cofactor">
    <cofactor evidence="1 7">
        <name>pyridoxal 5'-phosphate</name>
        <dbReference type="ChEBI" id="CHEBI:597326"/>
    </cofactor>
</comment>
<gene>
    <name evidence="7 8" type="primary">hemL</name>
    <name evidence="8" type="ORF">F4V45_07745</name>
</gene>
<dbReference type="GO" id="GO:0008483">
    <property type="term" value="F:transaminase activity"/>
    <property type="evidence" value="ECO:0007669"/>
    <property type="project" value="InterPro"/>
</dbReference>
<dbReference type="PANTHER" id="PTHR43713:SF3">
    <property type="entry name" value="GLUTAMATE-1-SEMIALDEHYDE 2,1-AMINOMUTASE 1, CHLOROPLASTIC-RELATED"/>
    <property type="match status" value="1"/>
</dbReference>
<dbReference type="GO" id="GO:0006782">
    <property type="term" value="P:protoporphyrinogen IX biosynthetic process"/>
    <property type="evidence" value="ECO:0007669"/>
    <property type="project" value="UniProtKB-UniRule"/>
</dbReference>
<dbReference type="Gene3D" id="3.90.1150.10">
    <property type="entry name" value="Aspartate Aminotransferase, domain 1"/>
    <property type="match status" value="1"/>
</dbReference>
<dbReference type="NCBIfam" id="NF000818">
    <property type="entry name" value="PRK00062.1"/>
    <property type="match status" value="1"/>
</dbReference>
<dbReference type="SUPFAM" id="SSF53383">
    <property type="entry name" value="PLP-dependent transferases"/>
    <property type="match status" value="1"/>
</dbReference>
<dbReference type="InterPro" id="IPR015424">
    <property type="entry name" value="PyrdxlP-dep_Trfase"/>
</dbReference>
<evidence type="ECO:0000256" key="2">
    <source>
        <dbReference type="ARBA" id="ARBA00004819"/>
    </source>
</evidence>
<dbReference type="AlphaFoldDB" id="A0A5M9QG07"/>
<comment type="pathway">
    <text evidence="2">Porphyrin-containing compound metabolism; protoporphyrin-IX biosynthesis; 5-aminolevulinate from L-glutamyl-tRNA(Glu): step 2/2.</text>
</comment>
<keyword evidence="4 7" id="KW-0663">Pyridoxal phosphate</keyword>
<comment type="subcellular location">
    <subcellularLocation>
        <location evidence="7">Cytoplasm</location>
    </subcellularLocation>
</comment>
<dbReference type="UniPathway" id="UPA00251">
    <property type="reaction ID" value="UER00317"/>
</dbReference>
<evidence type="ECO:0000313" key="9">
    <source>
        <dbReference type="Proteomes" id="UP000323707"/>
    </source>
</evidence>
<dbReference type="Proteomes" id="UP000323707">
    <property type="component" value="Unassembled WGS sequence"/>
</dbReference>
<proteinExistence type="inferred from homology"/>
<dbReference type="RefSeq" id="WP_150337768.1">
    <property type="nucleotide sequence ID" value="NZ_VXKE01000021.1"/>
</dbReference>
<accession>A0A5M9QG07</accession>
<feature type="modified residue" description="N6-(pyridoxal phosphate)lysine" evidence="7">
    <location>
        <position position="283"/>
    </location>
</feature>
<dbReference type="PANTHER" id="PTHR43713">
    <property type="entry name" value="GLUTAMATE-1-SEMIALDEHYDE 2,1-AMINOMUTASE"/>
    <property type="match status" value="1"/>
</dbReference>
<evidence type="ECO:0000256" key="6">
    <source>
        <dbReference type="ARBA" id="ARBA00023244"/>
    </source>
</evidence>
<dbReference type="Gene3D" id="3.40.640.10">
    <property type="entry name" value="Type I PLP-dependent aspartate aminotransferase-like (Major domain)"/>
    <property type="match status" value="1"/>
</dbReference>
<evidence type="ECO:0000256" key="5">
    <source>
        <dbReference type="ARBA" id="ARBA00023235"/>
    </source>
</evidence>
<evidence type="ECO:0000256" key="4">
    <source>
        <dbReference type="ARBA" id="ARBA00022898"/>
    </source>
</evidence>
<dbReference type="InterPro" id="IPR049704">
    <property type="entry name" value="Aminotrans_3_PPA_site"/>
</dbReference>
<dbReference type="InterPro" id="IPR005814">
    <property type="entry name" value="Aminotrans_3"/>
</dbReference>
<evidence type="ECO:0000313" key="8">
    <source>
        <dbReference type="EMBL" id="KAA8707753.1"/>
    </source>
</evidence>
<dbReference type="InterPro" id="IPR015421">
    <property type="entry name" value="PyrdxlP-dep_Trfase_major"/>
</dbReference>
<comment type="similarity">
    <text evidence="3 7">Belongs to the class-III pyridoxal-phosphate-dependent aminotransferase family. HemL subfamily.</text>
</comment>
<keyword evidence="7" id="KW-0963">Cytoplasm</keyword>
<dbReference type="GO" id="GO:0042286">
    <property type="term" value="F:glutamate-1-semialdehyde 2,1-aminomutase activity"/>
    <property type="evidence" value="ECO:0007669"/>
    <property type="project" value="UniProtKB-UniRule"/>
</dbReference>
<evidence type="ECO:0000256" key="7">
    <source>
        <dbReference type="HAMAP-Rule" id="MF_00375"/>
    </source>
</evidence>
<evidence type="ECO:0000256" key="1">
    <source>
        <dbReference type="ARBA" id="ARBA00001933"/>
    </source>
</evidence>
<organism evidence="8 9">
    <name type="scientific">Helicobacter canis</name>
    <dbReference type="NCBI Taxonomy" id="29419"/>
    <lineage>
        <taxon>Bacteria</taxon>
        <taxon>Pseudomonadati</taxon>
        <taxon>Campylobacterota</taxon>
        <taxon>Epsilonproteobacteria</taxon>
        <taxon>Campylobacterales</taxon>
        <taxon>Helicobacteraceae</taxon>
        <taxon>Helicobacter</taxon>
    </lineage>
</organism>
<dbReference type="GO" id="GO:0030170">
    <property type="term" value="F:pyridoxal phosphate binding"/>
    <property type="evidence" value="ECO:0007669"/>
    <property type="project" value="InterPro"/>
</dbReference>
<name>A0A5M9QG07_9HELI</name>
<dbReference type="GO" id="GO:0005737">
    <property type="term" value="C:cytoplasm"/>
    <property type="evidence" value="ECO:0007669"/>
    <property type="project" value="UniProtKB-SubCell"/>
</dbReference>
<dbReference type="FunFam" id="3.40.640.10:FF:000021">
    <property type="entry name" value="Glutamate-1-semialdehyde 2,1-aminomutase"/>
    <property type="match status" value="1"/>
</dbReference>
<dbReference type="InterPro" id="IPR004639">
    <property type="entry name" value="4pyrrol_synth_GluAld_NH2Trfase"/>
</dbReference>
<dbReference type="HAMAP" id="MF_00375">
    <property type="entry name" value="HemL_aminotrans_3"/>
    <property type="match status" value="1"/>
</dbReference>
<dbReference type="CDD" id="cd00610">
    <property type="entry name" value="OAT_like"/>
    <property type="match status" value="1"/>
</dbReference>
<reference evidence="8 9" key="1">
    <citation type="submission" date="2019-09" db="EMBL/GenBank/DDBJ databases">
        <title>Draft genome sequence of various Type strains from the CCUG.</title>
        <authorList>
            <person name="Pineiro-Iglesias B."/>
            <person name="Tunovic T."/>
            <person name="Unosson C."/>
            <person name="Inganas E."/>
            <person name="Ohlen M."/>
            <person name="Cardew S."/>
            <person name="Jensie-Markopoulos S."/>
            <person name="Salva-Serra F."/>
            <person name="Jaen-Luchoro D."/>
            <person name="Karlsson R."/>
            <person name="Svensson-Stadler L."/>
            <person name="Chun J."/>
            <person name="Moore E."/>
        </authorList>
    </citation>
    <scope>NUCLEOTIDE SEQUENCE [LARGE SCALE GENOMIC DNA]</scope>
    <source>
        <strain evidence="8 9">CCUG 32756T</strain>
    </source>
</reference>
<dbReference type="EMBL" id="VXKE01000021">
    <property type="protein sequence ID" value="KAA8707753.1"/>
    <property type="molecule type" value="Genomic_DNA"/>
</dbReference>
<comment type="subunit">
    <text evidence="7">Homodimer.</text>
</comment>
<evidence type="ECO:0000256" key="3">
    <source>
        <dbReference type="ARBA" id="ARBA00008981"/>
    </source>
</evidence>
<dbReference type="EC" id="5.4.3.8" evidence="7"/>
<comment type="catalytic activity">
    <reaction evidence="7">
        <text>(S)-4-amino-5-oxopentanoate = 5-aminolevulinate</text>
        <dbReference type="Rhea" id="RHEA:14265"/>
        <dbReference type="ChEBI" id="CHEBI:57501"/>
        <dbReference type="ChEBI" id="CHEBI:356416"/>
        <dbReference type="EC" id="5.4.3.8"/>
    </reaction>
</comment>
<dbReference type="NCBIfam" id="TIGR00713">
    <property type="entry name" value="hemL"/>
    <property type="match status" value="1"/>
</dbReference>
<dbReference type="Pfam" id="PF00202">
    <property type="entry name" value="Aminotran_3"/>
    <property type="match status" value="1"/>
</dbReference>
<keyword evidence="6 7" id="KW-0627">Porphyrin biosynthesis</keyword>